<comment type="caution">
    <text evidence="1">The sequence shown here is derived from an EMBL/GenBank/DDBJ whole genome shotgun (WGS) entry which is preliminary data.</text>
</comment>
<name>A0ABW0JBT9_9BURK</name>
<evidence type="ECO:0000313" key="2">
    <source>
        <dbReference type="Proteomes" id="UP001596103"/>
    </source>
</evidence>
<accession>A0ABW0JBT9</accession>
<dbReference type="EMBL" id="JBHSMP010000020">
    <property type="protein sequence ID" value="MFC5430549.1"/>
    <property type="molecule type" value="Genomic_DNA"/>
</dbReference>
<gene>
    <name evidence="1" type="ORF">ACFPTO_17330</name>
</gene>
<proteinExistence type="predicted"/>
<evidence type="ECO:0008006" key="3">
    <source>
        <dbReference type="Google" id="ProtNLM"/>
    </source>
</evidence>
<protein>
    <recommendedName>
        <fullName evidence="3">Pilus assembly protein</fullName>
    </recommendedName>
</protein>
<organism evidence="1 2">
    <name type="scientific">Paraburkholderia denitrificans</name>
    <dbReference type="NCBI Taxonomy" id="694025"/>
    <lineage>
        <taxon>Bacteria</taxon>
        <taxon>Pseudomonadati</taxon>
        <taxon>Pseudomonadota</taxon>
        <taxon>Betaproteobacteria</taxon>
        <taxon>Burkholderiales</taxon>
        <taxon>Burkholderiaceae</taxon>
        <taxon>Paraburkholderia</taxon>
    </lineage>
</organism>
<dbReference type="RefSeq" id="WP_296652947.1">
    <property type="nucleotide sequence ID" value="NZ_JBHSMP010000020.1"/>
</dbReference>
<keyword evidence="2" id="KW-1185">Reference proteome</keyword>
<reference evidence="2" key="1">
    <citation type="journal article" date="2019" name="Int. J. Syst. Evol. Microbiol.">
        <title>The Global Catalogue of Microorganisms (GCM) 10K type strain sequencing project: providing services to taxonomists for standard genome sequencing and annotation.</title>
        <authorList>
            <consortium name="The Broad Institute Genomics Platform"/>
            <consortium name="The Broad Institute Genome Sequencing Center for Infectious Disease"/>
            <person name="Wu L."/>
            <person name="Ma J."/>
        </authorList>
    </citation>
    <scope>NUCLEOTIDE SEQUENCE [LARGE SCALE GENOMIC DNA]</scope>
    <source>
        <strain evidence="2">CCUG 56042</strain>
    </source>
</reference>
<dbReference type="Proteomes" id="UP001596103">
    <property type="component" value="Unassembled WGS sequence"/>
</dbReference>
<sequence>MMLTLTVPTLLFFVALFATISAMHRGVSRKADAKLRAQFEAEGPGSEVSRQLMRHSGYGV</sequence>
<evidence type="ECO:0000313" key="1">
    <source>
        <dbReference type="EMBL" id="MFC5430549.1"/>
    </source>
</evidence>